<proteinExistence type="predicted"/>
<reference evidence="2 3" key="1">
    <citation type="journal article" date="2023" name="BMC Biotechnol.">
        <title>Vitis rotundifolia cv Carlos genome sequencing.</title>
        <authorList>
            <person name="Huff M."/>
            <person name="Hulse-Kemp A."/>
            <person name="Scheffler B."/>
            <person name="Youngblood R."/>
            <person name="Simpson S."/>
            <person name="Babiker E."/>
            <person name="Staton M."/>
        </authorList>
    </citation>
    <scope>NUCLEOTIDE SEQUENCE [LARGE SCALE GENOMIC DNA]</scope>
    <source>
        <tissue evidence="2">Leaf</tissue>
    </source>
</reference>
<organism evidence="2 3">
    <name type="scientific">Vitis rotundifolia</name>
    <name type="common">Muscadine grape</name>
    <dbReference type="NCBI Taxonomy" id="103349"/>
    <lineage>
        <taxon>Eukaryota</taxon>
        <taxon>Viridiplantae</taxon>
        <taxon>Streptophyta</taxon>
        <taxon>Embryophyta</taxon>
        <taxon>Tracheophyta</taxon>
        <taxon>Spermatophyta</taxon>
        <taxon>Magnoliopsida</taxon>
        <taxon>eudicotyledons</taxon>
        <taxon>Gunneridae</taxon>
        <taxon>Pentapetalae</taxon>
        <taxon>rosids</taxon>
        <taxon>Vitales</taxon>
        <taxon>Vitaceae</taxon>
        <taxon>Viteae</taxon>
        <taxon>Vitis</taxon>
    </lineage>
</organism>
<gene>
    <name evidence="2" type="ORF">PVL29_008988</name>
</gene>
<dbReference type="PANTHER" id="PTHR31284">
    <property type="entry name" value="ACID PHOSPHATASE-LIKE PROTEIN"/>
    <property type="match status" value="1"/>
</dbReference>
<evidence type="ECO:0000256" key="1">
    <source>
        <dbReference type="SAM" id="Phobius"/>
    </source>
</evidence>
<evidence type="ECO:0000313" key="3">
    <source>
        <dbReference type="Proteomes" id="UP001168098"/>
    </source>
</evidence>
<protein>
    <submittedName>
        <fullName evidence="2">Uncharacterized protein</fullName>
    </submittedName>
</protein>
<feature type="transmembrane region" description="Helical" evidence="1">
    <location>
        <begin position="162"/>
        <end position="184"/>
    </location>
</feature>
<dbReference type="PANTHER" id="PTHR31284:SF57">
    <property type="entry name" value="ACID PHOSPHATASE"/>
    <property type="match status" value="1"/>
</dbReference>
<evidence type="ECO:0000313" key="2">
    <source>
        <dbReference type="EMBL" id="KAJ9697025.1"/>
    </source>
</evidence>
<keyword evidence="1" id="KW-1133">Transmembrane helix</keyword>
<keyword evidence="3" id="KW-1185">Reference proteome</keyword>
<dbReference type="EMBL" id="JARBHA010000007">
    <property type="protein sequence ID" value="KAJ9697025.1"/>
    <property type="molecule type" value="Genomic_DNA"/>
</dbReference>
<comment type="caution">
    <text evidence="2">The sequence shown here is derived from an EMBL/GenBank/DDBJ whole genome shotgun (WGS) entry which is preliminary data.</text>
</comment>
<feature type="transmembrane region" description="Helical" evidence="1">
    <location>
        <begin position="190"/>
        <end position="215"/>
    </location>
</feature>
<dbReference type="AlphaFoldDB" id="A0AA38ZY22"/>
<sequence>MGKNLGFVLASQASSVSSFEEHFEAWKSSLVRREEGPENYCEVGGSMLIFERAIEESVLYLSKGCCSLKGDGNRRWIFVIDDTLCPLLPYYKKHHFWKLNLTSLEEWMRKHGHKPLGEDRRFFNESGEEASSFKIFLNLPEGNATLSLLHLSKVGYHGWTSIFFLSLFFYYYFFFFFFYFYYIIFFFLFFFYLFSFFYFLFICFLLYFLFFYFYYRIWGIVGDHWSSFEGPPRKRTFKLPIPCICFL</sequence>
<name>A0AA38ZY22_VITRO</name>
<keyword evidence="1" id="KW-0812">Transmembrane</keyword>
<dbReference type="Proteomes" id="UP001168098">
    <property type="component" value="Unassembled WGS sequence"/>
</dbReference>
<keyword evidence="1" id="KW-0472">Membrane</keyword>
<accession>A0AA38ZY22</accession>